<organism evidence="2 3">
    <name type="scientific">Kitasatospora kifunensis</name>
    <name type="common">Streptomyces kifunensis</name>
    <dbReference type="NCBI Taxonomy" id="58351"/>
    <lineage>
        <taxon>Bacteria</taxon>
        <taxon>Bacillati</taxon>
        <taxon>Actinomycetota</taxon>
        <taxon>Actinomycetes</taxon>
        <taxon>Kitasatosporales</taxon>
        <taxon>Streptomycetaceae</taxon>
        <taxon>Kitasatospora</taxon>
    </lineage>
</organism>
<reference evidence="2 3" key="1">
    <citation type="submission" date="2020-08" db="EMBL/GenBank/DDBJ databases">
        <title>Sequencing the genomes of 1000 actinobacteria strains.</title>
        <authorList>
            <person name="Klenk H.-P."/>
        </authorList>
    </citation>
    <scope>NUCLEOTIDE SEQUENCE [LARGE SCALE GENOMIC DNA]</scope>
    <source>
        <strain evidence="2 3">DSM 41654</strain>
    </source>
</reference>
<dbReference type="EMBL" id="JACHJV010000001">
    <property type="protein sequence ID" value="MBB4921987.1"/>
    <property type="molecule type" value="Genomic_DNA"/>
</dbReference>
<evidence type="ECO:0000313" key="3">
    <source>
        <dbReference type="Proteomes" id="UP000540506"/>
    </source>
</evidence>
<dbReference type="SUPFAM" id="SSF52129">
    <property type="entry name" value="Caspase-like"/>
    <property type="match status" value="1"/>
</dbReference>
<dbReference type="Pfam" id="PF00656">
    <property type="entry name" value="Peptidase_C14"/>
    <property type="match status" value="1"/>
</dbReference>
<gene>
    <name evidence="2" type="ORF">FHR34_000980</name>
</gene>
<dbReference type="InterPro" id="IPR029030">
    <property type="entry name" value="Caspase-like_dom_sf"/>
</dbReference>
<accession>A0A7W7VT97</accession>
<dbReference type="InterPro" id="IPR011044">
    <property type="entry name" value="Quino_amine_DH_bsu"/>
</dbReference>
<dbReference type="SUPFAM" id="SSF52540">
    <property type="entry name" value="P-loop containing nucleoside triphosphate hydrolases"/>
    <property type="match status" value="1"/>
</dbReference>
<dbReference type="InterPro" id="IPR011600">
    <property type="entry name" value="Pept_C14_caspase"/>
</dbReference>
<proteinExistence type="predicted"/>
<name>A0A7W7VT97_KITKI</name>
<dbReference type="Gene3D" id="3.40.50.300">
    <property type="entry name" value="P-loop containing nucleotide triphosphate hydrolases"/>
    <property type="match status" value="1"/>
</dbReference>
<sequence length="1413" mass="152858">MSEGPRRHLIAAGTAKYRDEEIEELPQVPEDLEKFAAIFGSMRYEPALQLLDLDRDALRGRLVEWKNAARREGDALVLYFSGHGERTEDGHHYLLCHDSEFGQPDLAFGTEELVAILGRRCVRHLLIVIDTCYAGLGAAQSVRRLSQDLTHRLAGSSDADSLVSFAVIAAARSREQAEDGLFTRALAQAVNDPSLGGSRQERLALELLVGRINEQLAAAGTPQRAEYYMSGDGTFAFLPNPRYEPALPLVVDLAEQRAWLSWIVRPEHLRRDDHGEEAVGHALASAPQPGQSSSYGGLREDELVGHFGPRGRGSESTLPYDYFTGRALALDVLTSWMAGRTEHREHAVVVTGSPGVGKSALLSRLVLGNVIDVPIHARHRSLADLVNRFAEHLGAPELRSPEEVLAALSARRSPLSVLVDGLDEAVESEAQAIATALLRPLAGLPNVLLLVGTRRHLVELLGTGFWSLDLDEPRWLGASDLAVYAHLLLSKPDGPGSQGPYWGADGRTVARAIAECSDGNYLATRLIARTLAYRPMSLDTTQPDWQRVLPTGPPGAVFSWALREQLGADEHRGRALLTPIAFAEGSGLPWTTVWPALAAAVLGRPVDGPEFARLVDLLGPYLTEGLDHHGRSVYRVYHESFADELRAAAPPDTQERLARALIDLVPTAEDGKGPDWAAADPYIRAHLATHAAAGGELDELATDPLFLLTMHQATLLPALDTLRSASAVAVRQAYQTCSAMFPDLQQLGERAAQLELAAVQQKATDLAAAIRARVPERPWSTRWARGNRSYRTIGSFGSAVVDVVERVLDGRTVVVTAEVCGVVRVWDFVTGAALGSPLAEVPVPVRQLAVPEDSDAAVVLVLAGGTARIWDLRTANPVSEPYRTPATRAALAASDRLIGLLVGDDGETDVVDLVGGLLIARIATDLSTMNHPLVPGPLTITAHAGQATVAIAANKLSGRRGRSATLGVWAVDLQNGQATRTTHRQFQACLILDLHPSFRGVDAALSQPTYRRMGVRIAQRGQVRIFRSRTGERSASLTARAGETFCWFGSTHKLKSWDSSGQLSHFVDAGFGTIFRLVALASTALPAVLTIESNSRTVKVWQPGANSGHREAQDSWPDLHSDAMTLITLDGQPRLIQGRVTDSRLRTIDPASGTVSVRRSRSGLVGQLATHQDIAPVLVSFRSVLGRRRVHLYGYGKSGRSAWLTGDSGDFVENAVLVNWDAGPVLVCLYYDRIDLWDDHQQLVARLARPCARSGIHESFAALGQAERLLLAVAGKASVSVVEYRGSRATTVIHHQPAVEGRFDLVLWNEYPVLCYVRYDGSLVAVEATDGRVLASWPEGGRSQVTEITGSRLDDRLVLVTASVDEVVRVWDSGSPGCLHSVRVGSRITGLALVDERHVAIASSSGVMCLRLL</sequence>
<dbReference type="GO" id="GO:0004197">
    <property type="term" value="F:cysteine-type endopeptidase activity"/>
    <property type="evidence" value="ECO:0007669"/>
    <property type="project" value="InterPro"/>
</dbReference>
<dbReference type="Gene3D" id="3.40.50.1460">
    <property type="match status" value="1"/>
</dbReference>
<evidence type="ECO:0000313" key="2">
    <source>
        <dbReference type="EMBL" id="MBB4921987.1"/>
    </source>
</evidence>
<dbReference type="Proteomes" id="UP000540506">
    <property type="component" value="Unassembled WGS sequence"/>
</dbReference>
<dbReference type="InterPro" id="IPR015943">
    <property type="entry name" value="WD40/YVTN_repeat-like_dom_sf"/>
</dbReference>
<dbReference type="RefSeq" id="WP_184934236.1">
    <property type="nucleotide sequence ID" value="NZ_JACHJV010000001.1"/>
</dbReference>
<comment type="caution">
    <text evidence="2">The sequence shown here is derived from an EMBL/GenBank/DDBJ whole genome shotgun (WGS) entry which is preliminary data.</text>
</comment>
<keyword evidence="3" id="KW-1185">Reference proteome</keyword>
<dbReference type="SUPFAM" id="SSF50969">
    <property type="entry name" value="YVTN repeat-like/Quinoprotein amine dehydrogenase"/>
    <property type="match status" value="1"/>
</dbReference>
<dbReference type="GO" id="GO:0006508">
    <property type="term" value="P:proteolysis"/>
    <property type="evidence" value="ECO:0007669"/>
    <property type="project" value="InterPro"/>
</dbReference>
<dbReference type="InterPro" id="IPR027417">
    <property type="entry name" value="P-loop_NTPase"/>
</dbReference>
<protein>
    <recommendedName>
        <fullName evidence="1">Peptidase C14 caspase domain-containing protein</fullName>
    </recommendedName>
</protein>
<dbReference type="Gene3D" id="2.130.10.10">
    <property type="entry name" value="YVTN repeat-like/Quinoprotein amine dehydrogenase"/>
    <property type="match status" value="2"/>
</dbReference>
<feature type="domain" description="Peptidase C14 caspase" evidence="1">
    <location>
        <begin position="13"/>
        <end position="195"/>
    </location>
</feature>
<evidence type="ECO:0000259" key="1">
    <source>
        <dbReference type="Pfam" id="PF00656"/>
    </source>
</evidence>